<dbReference type="InterPro" id="IPR036047">
    <property type="entry name" value="F-box-like_dom_sf"/>
</dbReference>
<dbReference type="Pfam" id="PF12937">
    <property type="entry name" value="F-box-like"/>
    <property type="match status" value="1"/>
</dbReference>
<sequence length="531" mass="58877">MLKHTLSPAPEPQRKRIRLLDQADKHVAEKPTLSDELIVYIFSYLSAQELCVAQSASRDWARLTLDNHLWKSLYMQEYGLRRLRGASGFIARTDGRQTRGLPGRAKIEDCHKQWKWMFQTSTNWRKGRCSVDIIPETFEENTAVHTLLVGPLIVTASSQASTDPRIMLHNAGEPTHFISSCSRQGGGQAEHSITTLALDQSPPLPTHSYNRSRVASFLSTGEFTVFSINHADLAASSRLLTYVPANSSTRTSPIVRAAYHHPVLVTLSQTFSLSIYDVSSENVSHTQTLTSFTSFPPSSIVLSAPNAHTNAYKCVLTYSTPVYPKHYSIGATELLFSIPSAVDSLRVISTRTTKTVDTPQGWIDEKKLRLMRDQWNRKVEGLSACETDGKWVVMASTPFPSRSEAIDSPEQPYHRQTVSLQLYRLSLPPMTTALQSPPRASPSPPKLTFIRTLEGPPPNVAIGSLYLADGRCVGLSRDGTIWVWDLEAATDAQVAGPHLVNASSMIGQVTFDDRRLVCTSDGVITVRRFDI</sequence>
<name>A0A5C3QWS6_9AGAR</name>
<dbReference type="InterPro" id="IPR001810">
    <property type="entry name" value="F-box_dom"/>
</dbReference>
<dbReference type="STRING" id="1884261.A0A5C3QWS6"/>
<dbReference type="OrthoDB" id="3219396at2759"/>
<dbReference type="Proteomes" id="UP000305067">
    <property type="component" value="Unassembled WGS sequence"/>
</dbReference>
<feature type="domain" description="F-box" evidence="1">
    <location>
        <begin position="33"/>
        <end position="73"/>
    </location>
</feature>
<dbReference type="InterPro" id="IPR015943">
    <property type="entry name" value="WD40/YVTN_repeat-like_dom_sf"/>
</dbReference>
<dbReference type="AlphaFoldDB" id="A0A5C3QWS6"/>
<gene>
    <name evidence="2" type="ORF">BDV98DRAFT_562898</name>
</gene>
<proteinExistence type="predicted"/>
<reference evidence="2 3" key="1">
    <citation type="journal article" date="2019" name="Nat. Ecol. Evol.">
        <title>Megaphylogeny resolves global patterns of mushroom evolution.</title>
        <authorList>
            <person name="Varga T."/>
            <person name="Krizsan K."/>
            <person name="Foldi C."/>
            <person name="Dima B."/>
            <person name="Sanchez-Garcia M."/>
            <person name="Sanchez-Ramirez S."/>
            <person name="Szollosi G.J."/>
            <person name="Szarkandi J.G."/>
            <person name="Papp V."/>
            <person name="Albert L."/>
            <person name="Andreopoulos W."/>
            <person name="Angelini C."/>
            <person name="Antonin V."/>
            <person name="Barry K.W."/>
            <person name="Bougher N.L."/>
            <person name="Buchanan P."/>
            <person name="Buyck B."/>
            <person name="Bense V."/>
            <person name="Catcheside P."/>
            <person name="Chovatia M."/>
            <person name="Cooper J."/>
            <person name="Damon W."/>
            <person name="Desjardin D."/>
            <person name="Finy P."/>
            <person name="Geml J."/>
            <person name="Haridas S."/>
            <person name="Hughes K."/>
            <person name="Justo A."/>
            <person name="Karasinski D."/>
            <person name="Kautmanova I."/>
            <person name="Kiss B."/>
            <person name="Kocsube S."/>
            <person name="Kotiranta H."/>
            <person name="LaButti K.M."/>
            <person name="Lechner B.E."/>
            <person name="Liimatainen K."/>
            <person name="Lipzen A."/>
            <person name="Lukacs Z."/>
            <person name="Mihaltcheva S."/>
            <person name="Morgado L.N."/>
            <person name="Niskanen T."/>
            <person name="Noordeloos M.E."/>
            <person name="Ohm R.A."/>
            <person name="Ortiz-Santana B."/>
            <person name="Ovrebo C."/>
            <person name="Racz N."/>
            <person name="Riley R."/>
            <person name="Savchenko A."/>
            <person name="Shiryaev A."/>
            <person name="Soop K."/>
            <person name="Spirin V."/>
            <person name="Szebenyi C."/>
            <person name="Tomsovsky M."/>
            <person name="Tulloss R.E."/>
            <person name="Uehling J."/>
            <person name="Grigoriev I.V."/>
            <person name="Vagvolgyi C."/>
            <person name="Papp T."/>
            <person name="Martin F.M."/>
            <person name="Miettinen O."/>
            <person name="Hibbett D.S."/>
            <person name="Nagy L.G."/>
        </authorList>
    </citation>
    <scope>NUCLEOTIDE SEQUENCE [LARGE SCALE GENOMIC DNA]</scope>
    <source>
        <strain evidence="2 3">CBS 309.79</strain>
    </source>
</reference>
<dbReference type="InterPro" id="IPR036322">
    <property type="entry name" value="WD40_repeat_dom_sf"/>
</dbReference>
<accession>A0A5C3QWS6</accession>
<evidence type="ECO:0000259" key="1">
    <source>
        <dbReference type="SMART" id="SM00256"/>
    </source>
</evidence>
<dbReference type="SMART" id="SM00256">
    <property type="entry name" value="FBOX"/>
    <property type="match status" value="1"/>
</dbReference>
<keyword evidence="3" id="KW-1185">Reference proteome</keyword>
<dbReference type="EMBL" id="ML178818">
    <property type="protein sequence ID" value="TFL04829.1"/>
    <property type="molecule type" value="Genomic_DNA"/>
</dbReference>
<dbReference type="SUPFAM" id="SSF81383">
    <property type="entry name" value="F-box domain"/>
    <property type="match status" value="1"/>
</dbReference>
<dbReference type="SUPFAM" id="SSF50978">
    <property type="entry name" value="WD40 repeat-like"/>
    <property type="match status" value="1"/>
</dbReference>
<dbReference type="Pfam" id="PF25499">
    <property type="entry name" value="Beta-prop_pof12"/>
    <property type="match status" value="1"/>
</dbReference>
<protein>
    <recommendedName>
        <fullName evidence="1">F-box domain-containing protein</fullName>
    </recommendedName>
</protein>
<dbReference type="Gene3D" id="2.130.10.10">
    <property type="entry name" value="YVTN repeat-like/Quinoprotein amine dehydrogenase"/>
    <property type="match status" value="1"/>
</dbReference>
<organism evidence="2 3">
    <name type="scientific">Pterulicium gracile</name>
    <dbReference type="NCBI Taxonomy" id="1884261"/>
    <lineage>
        <taxon>Eukaryota</taxon>
        <taxon>Fungi</taxon>
        <taxon>Dikarya</taxon>
        <taxon>Basidiomycota</taxon>
        <taxon>Agaricomycotina</taxon>
        <taxon>Agaricomycetes</taxon>
        <taxon>Agaricomycetidae</taxon>
        <taxon>Agaricales</taxon>
        <taxon>Pleurotineae</taxon>
        <taxon>Pterulaceae</taxon>
        <taxon>Pterulicium</taxon>
    </lineage>
</organism>
<dbReference type="Gene3D" id="1.20.1280.50">
    <property type="match status" value="1"/>
</dbReference>
<evidence type="ECO:0000313" key="3">
    <source>
        <dbReference type="Proteomes" id="UP000305067"/>
    </source>
</evidence>
<evidence type="ECO:0000313" key="2">
    <source>
        <dbReference type="EMBL" id="TFL04829.1"/>
    </source>
</evidence>